<name>A0A0F9ST38_9ZZZZ</name>
<dbReference type="PANTHER" id="PTHR43581">
    <property type="entry name" value="ATP/GTP PHOSPHATASE"/>
    <property type="match status" value="1"/>
</dbReference>
<gene>
    <name evidence="1" type="ORF">LCGC14_0735930</name>
</gene>
<dbReference type="InterPro" id="IPR051396">
    <property type="entry name" value="Bact_Antivir_Def_Nuclease"/>
</dbReference>
<evidence type="ECO:0000313" key="1">
    <source>
        <dbReference type="EMBL" id="KKN40196.1"/>
    </source>
</evidence>
<feature type="non-terminal residue" evidence="1">
    <location>
        <position position="310"/>
    </location>
</feature>
<comment type="caution">
    <text evidence="1">The sequence shown here is derived from an EMBL/GenBank/DDBJ whole genome shotgun (WGS) entry which is preliminary data.</text>
</comment>
<dbReference type="EMBL" id="LAZR01001719">
    <property type="protein sequence ID" value="KKN40196.1"/>
    <property type="molecule type" value="Genomic_DNA"/>
</dbReference>
<dbReference type="InterPro" id="IPR027417">
    <property type="entry name" value="P-loop_NTPase"/>
</dbReference>
<dbReference type="SUPFAM" id="SSF52540">
    <property type="entry name" value="P-loop containing nucleoside triphosphate hydrolases"/>
    <property type="match status" value="1"/>
</dbReference>
<sequence>MISRISLKNFKAFQKLEDFEMKPITILCGINSCGKSSIIQSILLLKQTIESQKRNILLLNSKYVKLGTFENIIYNKDKTKTVEFNFEFEVNLSHFAKRRPHIFFIRSLITQDYFKALRDANKNLIFELRLGIKIKEGIDESKFTYLKPIVINHLRISIKGIKIKGKIYPDSYTSLQFLKKNQYKLVFRNVVNNYREDKTISGEELINIDRFIQFYPSIPDREVKVPIRVFRDIDFFLNEIFRNYRFLGPLREEPSRRYIYEDEVLEIGIKGENSAYLFLNEKVKKLSDHFFYNLKTDNFELIKKINLEQA</sequence>
<dbReference type="AlphaFoldDB" id="A0A0F9ST38"/>
<dbReference type="PANTHER" id="PTHR43581:SF2">
    <property type="entry name" value="EXCINUCLEASE ATPASE SUBUNIT"/>
    <property type="match status" value="1"/>
</dbReference>
<reference evidence="1" key="1">
    <citation type="journal article" date="2015" name="Nature">
        <title>Complex archaea that bridge the gap between prokaryotes and eukaryotes.</title>
        <authorList>
            <person name="Spang A."/>
            <person name="Saw J.H."/>
            <person name="Jorgensen S.L."/>
            <person name="Zaremba-Niedzwiedzka K."/>
            <person name="Martijn J."/>
            <person name="Lind A.E."/>
            <person name="van Eijk R."/>
            <person name="Schleper C."/>
            <person name="Guy L."/>
            <person name="Ettema T.J."/>
        </authorList>
    </citation>
    <scope>NUCLEOTIDE SEQUENCE</scope>
</reference>
<proteinExistence type="predicted"/>
<organism evidence="1">
    <name type="scientific">marine sediment metagenome</name>
    <dbReference type="NCBI Taxonomy" id="412755"/>
    <lineage>
        <taxon>unclassified sequences</taxon>
        <taxon>metagenomes</taxon>
        <taxon>ecological metagenomes</taxon>
    </lineage>
</organism>
<protein>
    <submittedName>
        <fullName evidence="1">Uncharacterized protein</fullName>
    </submittedName>
</protein>
<dbReference type="Gene3D" id="3.40.50.300">
    <property type="entry name" value="P-loop containing nucleotide triphosphate hydrolases"/>
    <property type="match status" value="1"/>
</dbReference>
<accession>A0A0F9ST38</accession>